<organism evidence="3 4">
    <name type="scientific">Paenibacillus rhizoplanae</name>
    <dbReference type="NCBI Taxonomy" id="1917181"/>
    <lineage>
        <taxon>Bacteria</taxon>
        <taxon>Bacillati</taxon>
        <taxon>Bacillota</taxon>
        <taxon>Bacilli</taxon>
        <taxon>Bacillales</taxon>
        <taxon>Paenibacillaceae</taxon>
        <taxon>Paenibacillus</taxon>
    </lineage>
</organism>
<dbReference type="InterPro" id="IPR016181">
    <property type="entry name" value="Acyl_CoA_acyltransferase"/>
</dbReference>
<protein>
    <submittedName>
        <fullName evidence="3">GNAT family N-acetyltransferase</fullName>
        <ecNumber evidence="3">2.3.-.-</ecNumber>
    </submittedName>
</protein>
<keyword evidence="1 3" id="KW-0808">Transferase</keyword>
<feature type="domain" description="N-acetyltransferase" evidence="2">
    <location>
        <begin position="10"/>
        <end position="181"/>
    </location>
</feature>
<dbReference type="Gene3D" id="3.40.630.30">
    <property type="match status" value="1"/>
</dbReference>
<dbReference type="InterPro" id="IPR050769">
    <property type="entry name" value="NAT_camello-type"/>
</dbReference>
<dbReference type="EC" id="2.3.-.-" evidence="3"/>
<keyword evidence="3" id="KW-0012">Acyltransferase</keyword>
<dbReference type="InterPro" id="IPR000182">
    <property type="entry name" value="GNAT_dom"/>
</dbReference>
<keyword evidence="4" id="KW-1185">Reference proteome</keyword>
<accession>A0ABW5F982</accession>
<gene>
    <name evidence="3" type="ORF">ACFSX3_10430</name>
</gene>
<evidence type="ECO:0000256" key="1">
    <source>
        <dbReference type="ARBA" id="ARBA00022679"/>
    </source>
</evidence>
<dbReference type="CDD" id="cd04301">
    <property type="entry name" value="NAT_SF"/>
    <property type="match status" value="1"/>
</dbReference>
<evidence type="ECO:0000313" key="3">
    <source>
        <dbReference type="EMBL" id="MFD2410287.1"/>
    </source>
</evidence>
<dbReference type="GO" id="GO:0016746">
    <property type="term" value="F:acyltransferase activity"/>
    <property type="evidence" value="ECO:0007669"/>
    <property type="project" value="UniProtKB-KW"/>
</dbReference>
<dbReference type="Proteomes" id="UP001597448">
    <property type="component" value="Unassembled WGS sequence"/>
</dbReference>
<evidence type="ECO:0000259" key="2">
    <source>
        <dbReference type="PROSITE" id="PS51186"/>
    </source>
</evidence>
<dbReference type="Pfam" id="PF00583">
    <property type="entry name" value="Acetyltransf_1"/>
    <property type="match status" value="1"/>
</dbReference>
<comment type="caution">
    <text evidence="3">The sequence shown here is derived from an EMBL/GenBank/DDBJ whole genome shotgun (WGS) entry which is preliminary data.</text>
</comment>
<dbReference type="PANTHER" id="PTHR13947:SF37">
    <property type="entry name" value="LD18367P"/>
    <property type="match status" value="1"/>
</dbReference>
<dbReference type="RefSeq" id="WP_209985353.1">
    <property type="nucleotide sequence ID" value="NZ_JBHSVQ010000001.1"/>
</dbReference>
<reference evidence="4" key="1">
    <citation type="journal article" date="2019" name="Int. J. Syst. Evol. Microbiol.">
        <title>The Global Catalogue of Microorganisms (GCM) 10K type strain sequencing project: providing services to taxonomists for standard genome sequencing and annotation.</title>
        <authorList>
            <consortium name="The Broad Institute Genomics Platform"/>
            <consortium name="The Broad Institute Genome Sequencing Center for Infectious Disease"/>
            <person name="Wu L."/>
            <person name="Ma J."/>
        </authorList>
    </citation>
    <scope>NUCLEOTIDE SEQUENCE [LARGE SCALE GENOMIC DNA]</scope>
    <source>
        <strain evidence="4">CCM 8725</strain>
    </source>
</reference>
<evidence type="ECO:0000313" key="4">
    <source>
        <dbReference type="Proteomes" id="UP001597448"/>
    </source>
</evidence>
<dbReference type="PANTHER" id="PTHR13947">
    <property type="entry name" value="GNAT FAMILY N-ACETYLTRANSFERASE"/>
    <property type="match status" value="1"/>
</dbReference>
<proteinExistence type="predicted"/>
<dbReference type="SUPFAM" id="SSF55729">
    <property type="entry name" value="Acyl-CoA N-acyltransferases (Nat)"/>
    <property type="match status" value="1"/>
</dbReference>
<dbReference type="PROSITE" id="PS51186">
    <property type="entry name" value="GNAT"/>
    <property type="match status" value="1"/>
</dbReference>
<dbReference type="EMBL" id="JBHUKY010000021">
    <property type="protein sequence ID" value="MFD2410287.1"/>
    <property type="molecule type" value="Genomic_DNA"/>
</dbReference>
<name>A0ABW5F982_9BACL</name>
<sequence length="186" mass="20507">MGRVTETGQLSIAPLTREDVTSVTDLYRLSITDAFEGEGLGHLDSDIQQEIESKIRMVNISLNPQNSDTYFWVAQMDGMVVGTISYAPCGEDIWVCTGNKLDAVGELGSLYVLPDYQGQGIASALIAELMIFLRQQGIAAFCLDSGYRVAQTKWLQKFGTPYAVVRDYWGPDSVHMVWLCPVNGTI</sequence>